<dbReference type="InterPro" id="IPR038717">
    <property type="entry name" value="Tc1-like_DDE_dom"/>
</dbReference>
<reference evidence="3 4" key="1">
    <citation type="submission" date="2024-09" db="EMBL/GenBank/DDBJ databases">
        <authorList>
            <person name="Sun Q."/>
            <person name="Mori K."/>
        </authorList>
    </citation>
    <scope>NUCLEOTIDE SEQUENCE [LARGE SCALE GENOMIC DNA]</scope>
    <source>
        <strain evidence="3 4">TBRC 3947</strain>
    </source>
</reference>
<evidence type="ECO:0000313" key="3">
    <source>
        <dbReference type="EMBL" id="MFC0530262.1"/>
    </source>
</evidence>
<feature type="domain" description="Tc1-like transposase DDE" evidence="2">
    <location>
        <begin position="35"/>
        <end position="80"/>
    </location>
</feature>
<dbReference type="RefSeq" id="WP_377253423.1">
    <property type="nucleotide sequence ID" value="NZ_JBHLUH010000042.1"/>
</dbReference>
<feature type="region of interest" description="Disordered" evidence="1">
    <location>
        <begin position="1"/>
        <end position="29"/>
    </location>
</feature>
<dbReference type="Proteomes" id="UP001589867">
    <property type="component" value="Unassembled WGS sequence"/>
</dbReference>
<dbReference type="Pfam" id="PF13358">
    <property type="entry name" value="DDE_3"/>
    <property type="match status" value="1"/>
</dbReference>
<evidence type="ECO:0000259" key="2">
    <source>
        <dbReference type="Pfam" id="PF13358"/>
    </source>
</evidence>
<dbReference type="EMBL" id="JBHLUH010000042">
    <property type="protein sequence ID" value="MFC0530262.1"/>
    <property type="molecule type" value="Genomic_DNA"/>
</dbReference>
<dbReference type="Gene3D" id="3.30.420.10">
    <property type="entry name" value="Ribonuclease H-like superfamily/Ribonuclease H"/>
    <property type="match status" value="1"/>
</dbReference>
<comment type="caution">
    <text evidence="3">The sequence shown here is derived from an EMBL/GenBank/DDBJ whole genome shotgun (WGS) entry which is preliminary data.</text>
</comment>
<gene>
    <name evidence="3" type="ORF">ACFFIA_21595</name>
</gene>
<sequence length="123" mass="13561">MRSARFRESGTPGAGSGPQKRTGRKTSTALRADFHTHISSAMQDLAAARPWLHVIQLPAYAPELNSTEGVWSHVKRSLRNLAVTGVDHLAAVVNNRLKRIQYRPDLLNSFLTHTGLSLDPELP</sequence>
<keyword evidence="4" id="KW-1185">Reference proteome</keyword>
<organism evidence="3 4">
    <name type="scientific">Phytohabitans kaempferiae</name>
    <dbReference type="NCBI Taxonomy" id="1620943"/>
    <lineage>
        <taxon>Bacteria</taxon>
        <taxon>Bacillati</taxon>
        <taxon>Actinomycetota</taxon>
        <taxon>Actinomycetes</taxon>
        <taxon>Micromonosporales</taxon>
        <taxon>Micromonosporaceae</taxon>
    </lineage>
</organism>
<proteinExistence type="predicted"/>
<name>A0ABV6M6D4_9ACTN</name>
<protein>
    <submittedName>
        <fullName evidence="3">Transposase</fullName>
    </submittedName>
</protein>
<evidence type="ECO:0000256" key="1">
    <source>
        <dbReference type="SAM" id="MobiDB-lite"/>
    </source>
</evidence>
<dbReference type="InterPro" id="IPR036397">
    <property type="entry name" value="RNaseH_sf"/>
</dbReference>
<accession>A0ABV6M6D4</accession>
<evidence type="ECO:0000313" key="4">
    <source>
        <dbReference type="Proteomes" id="UP001589867"/>
    </source>
</evidence>